<dbReference type="PANTHER" id="PTHR12277">
    <property type="entry name" value="ALPHA/BETA HYDROLASE DOMAIN-CONTAINING PROTEIN"/>
    <property type="match status" value="1"/>
</dbReference>
<proteinExistence type="predicted"/>
<keyword evidence="4" id="KW-1185">Reference proteome</keyword>
<reference evidence="3 4" key="1">
    <citation type="submission" date="2012-10" db="EMBL/GenBank/DDBJ databases">
        <authorList>
            <person name="Zafar N."/>
            <person name="Inman J."/>
            <person name="Hall N."/>
            <person name="Lorenzi H."/>
            <person name="Caler E."/>
        </authorList>
    </citation>
    <scope>NUCLEOTIDE SEQUENCE [LARGE SCALE GENOMIC DNA]</scope>
    <source>
        <strain evidence="3 4">IP1</strain>
    </source>
</reference>
<dbReference type="RefSeq" id="XP_004259533.1">
    <property type="nucleotide sequence ID" value="XM_004259485.1"/>
</dbReference>
<dbReference type="KEGG" id="eiv:EIN_371740"/>
<feature type="coiled-coil region" evidence="1">
    <location>
        <begin position="487"/>
        <end position="514"/>
    </location>
</feature>
<gene>
    <name evidence="3" type="ORF">EIN_371740</name>
</gene>
<dbReference type="OrthoDB" id="446723at2759"/>
<dbReference type="EMBL" id="KB206332">
    <property type="protein sequence ID" value="ELP92762.1"/>
    <property type="molecule type" value="Genomic_DNA"/>
</dbReference>
<dbReference type="Proteomes" id="UP000014680">
    <property type="component" value="Unassembled WGS sequence"/>
</dbReference>
<dbReference type="PANTHER" id="PTHR12277:SF81">
    <property type="entry name" value="PROTEIN ABHD13"/>
    <property type="match status" value="1"/>
</dbReference>
<name>A0A0A1UGK7_ENTIV</name>
<evidence type="ECO:0000313" key="3">
    <source>
        <dbReference type="EMBL" id="ELP92762.1"/>
    </source>
</evidence>
<feature type="compositionally biased region" description="Basic and acidic residues" evidence="2">
    <location>
        <begin position="423"/>
        <end position="441"/>
    </location>
</feature>
<evidence type="ECO:0008006" key="5">
    <source>
        <dbReference type="Google" id="ProtNLM"/>
    </source>
</evidence>
<dbReference type="InterPro" id="IPR029058">
    <property type="entry name" value="AB_hydrolase_fold"/>
</dbReference>
<feature type="compositionally biased region" description="Basic and acidic residues" evidence="2">
    <location>
        <begin position="449"/>
        <end position="459"/>
    </location>
</feature>
<feature type="region of interest" description="Disordered" evidence="2">
    <location>
        <begin position="423"/>
        <end position="459"/>
    </location>
</feature>
<organism evidence="3 4">
    <name type="scientific">Entamoeba invadens IP1</name>
    <dbReference type="NCBI Taxonomy" id="370355"/>
    <lineage>
        <taxon>Eukaryota</taxon>
        <taxon>Amoebozoa</taxon>
        <taxon>Evosea</taxon>
        <taxon>Archamoebae</taxon>
        <taxon>Mastigamoebida</taxon>
        <taxon>Entamoebidae</taxon>
        <taxon>Entamoeba</taxon>
    </lineage>
</organism>
<accession>A0A0A1UGK7</accession>
<dbReference type="SUPFAM" id="SSF53474">
    <property type="entry name" value="alpha/beta-Hydrolases"/>
    <property type="match status" value="1"/>
</dbReference>
<evidence type="ECO:0000256" key="2">
    <source>
        <dbReference type="SAM" id="MobiDB-lite"/>
    </source>
</evidence>
<dbReference type="VEuPathDB" id="AmoebaDB:EIN_371740"/>
<dbReference type="AlphaFoldDB" id="A0A0A1UGK7"/>
<dbReference type="GeneID" id="14891771"/>
<evidence type="ECO:0000313" key="4">
    <source>
        <dbReference type="Proteomes" id="UP000014680"/>
    </source>
</evidence>
<evidence type="ECO:0000256" key="1">
    <source>
        <dbReference type="SAM" id="Coils"/>
    </source>
</evidence>
<sequence length="557" mass="63453">MSIPTQPITLKQGAKIRKLSFSTGVQPIITGLTKIDTKNIPILHIKPKSTVTEPYTILYNHDANECLSDIKSWLSCLAEIFKANVVAWEYPGYTVGSSYSDTKTASNIETVWRFVTKTLKQSPSRVILYGKGAGVGPTLCLAYKIQKHSKGLDKLAGIVLINPQVEKGSLCFSCVTIPQVKKITAPVMFISSTCAENKDDLVNLSACFQFKRGIHFLKSETTDLEDEKLDDLCYRLNKFIVTLFPEYKDVFSGAELEKRKPAEIYTDPIEAIRAFMKKEGIEEVTDKLVQFGYLNINDIVYIEQFDIESFGFSKDISDKLWDVVQRKKKEKASQGTTPITEKRKSLQTAEVQPDIKSLNSEDTIVDMFEISVESCDASVDLSKSDECLTQKVKVKNRVQTRKEKYRLSLPNDEELTKSLLQLKKEENEDEESKMKISESLRDSCTLETSEEKRRSAGMDHPIKSNLIEIKSSKQHRKTVLFGKDFNFMEEAKKLEQAEEEKQEEQKQLYKKQTSISRNTFSSLGMVRPNLSRRQRIADNETKLLTMKMETEEYSGEK</sequence>
<protein>
    <recommendedName>
        <fullName evidence="5">Serine aminopeptidase S33 domain-containing protein</fullName>
    </recommendedName>
</protein>
<keyword evidence="1" id="KW-0175">Coiled coil</keyword>